<dbReference type="AlphaFoldDB" id="A0A2K2HA11"/>
<organism evidence="1 2">
    <name type="scientific">Geothermobacter hydrogeniphilus</name>
    <dbReference type="NCBI Taxonomy" id="1969733"/>
    <lineage>
        <taxon>Bacteria</taxon>
        <taxon>Pseudomonadati</taxon>
        <taxon>Thermodesulfobacteriota</taxon>
        <taxon>Desulfuromonadia</taxon>
        <taxon>Desulfuromonadales</taxon>
        <taxon>Geothermobacteraceae</taxon>
        <taxon>Geothermobacter</taxon>
    </lineage>
</organism>
<dbReference type="OrthoDB" id="5387363at2"/>
<accession>A0A2K2HA11</accession>
<sequence length="180" mass="20658">MTSPHSLEHSWQTILARLTTEVAALPDAERRWLEARIDRIERLQGRMHDFFLSVGGSELCRDCLGACCARGLHHVTLANLLAFLLRNDPVPQPDFSSTCPLLGPGGCLWSPQRRPFNCVTFLCEAVEERLDAAQREEFYHLEKELRALYLEYDRRYAGSSLRGIWIAADRLASRNFLDRR</sequence>
<protein>
    <submittedName>
        <fullName evidence="1">Uncharacterized protein</fullName>
    </submittedName>
</protein>
<name>A0A2K2HA11_9BACT</name>
<dbReference type="EMBL" id="PPFX01000017">
    <property type="protein sequence ID" value="PNU20146.1"/>
    <property type="molecule type" value="Genomic_DNA"/>
</dbReference>
<gene>
    <name evidence="1" type="ORF">C2E25_08830</name>
</gene>
<proteinExistence type="predicted"/>
<dbReference type="Proteomes" id="UP000236340">
    <property type="component" value="Unassembled WGS sequence"/>
</dbReference>
<reference evidence="1 2" key="1">
    <citation type="journal article" date="2018" name="Genome Announc.">
        <title>Genome Sequence of Geothermobacter sp. HR-1 Iron Reducer from the Loihi Seamount.</title>
        <authorList>
            <person name="Smith H."/>
            <person name="Abuyen K."/>
            <person name="Tremblay J."/>
            <person name="Savalia P."/>
            <person name="Perez-Rodriguez I."/>
            <person name="Emerson D."/>
            <person name="Tully B."/>
            <person name="Amend J."/>
        </authorList>
    </citation>
    <scope>NUCLEOTIDE SEQUENCE [LARGE SCALE GENOMIC DNA]</scope>
    <source>
        <strain evidence="1 2">HR-1</strain>
    </source>
</reference>
<evidence type="ECO:0000313" key="1">
    <source>
        <dbReference type="EMBL" id="PNU20146.1"/>
    </source>
</evidence>
<comment type="caution">
    <text evidence="1">The sequence shown here is derived from an EMBL/GenBank/DDBJ whole genome shotgun (WGS) entry which is preliminary data.</text>
</comment>
<evidence type="ECO:0000313" key="2">
    <source>
        <dbReference type="Proteomes" id="UP000236340"/>
    </source>
</evidence>
<dbReference type="RefSeq" id="WP_103115392.1">
    <property type="nucleotide sequence ID" value="NZ_PPFX01000017.1"/>
</dbReference>